<protein>
    <submittedName>
        <fullName evidence="1">Uncharacterized protein</fullName>
    </submittedName>
</protein>
<organism evidence="1 2">
    <name type="scientific">Vitis vinifera</name>
    <name type="common">Grape</name>
    <dbReference type="NCBI Taxonomy" id="29760"/>
    <lineage>
        <taxon>Eukaryota</taxon>
        <taxon>Viridiplantae</taxon>
        <taxon>Streptophyta</taxon>
        <taxon>Embryophyta</taxon>
        <taxon>Tracheophyta</taxon>
        <taxon>Spermatophyta</taxon>
        <taxon>Magnoliopsida</taxon>
        <taxon>eudicotyledons</taxon>
        <taxon>Gunneridae</taxon>
        <taxon>Pentapetalae</taxon>
        <taxon>rosids</taxon>
        <taxon>Vitales</taxon>
        <taxon>Vitaceae</taxon>
        <taxon>Viteae</taxon>
        <taxon>Vitis</taxon>
    </lineage>
</organism>
<sequence>MLSWEDGLLETIAPNDGYEIVMTRSRRMVQDTPPIIRPFGGTDSNEEVRRGDDEILRQMQSTQARISIWSLFATSSIHRDALFEP</sequence>
<evidence type="ECO:0000313" key="2">
    <source>
        <dbReference type="Proteomes" id="UP000288805"/>
    </source>
</evidence>
<evidence type="ECO:0000313" key="1">
    <source>
        <dbReference type="EMBL" id="RVW91797.1"/>
    </source>
</evidence>
<accession>A0A438I543</accession>
<reference evidence="1 2" key="1">
    <citation type="journal article" date="2018" name="PLoS Genet.">
        <title>Population sequencing reveals clonal diversity and ancestral inbreeding in the grapevine cultivar Chardonnay.</title>
        <authorList>
            <person name="Roach M.J."/>
            <person name="Johnson D.L."/>
            <person name="Bohlmann J."/>
            <person name="van Vuuren H.J."/>
            <person name="Jones S.J."/>
            <person name="Pretorius I.S."/>
            <person name="Schmidt S.A."/>
            <person name="Borneman A.R."/>
        </authorList>
    </citation>
    <scope>NUCLEOTIDE SEQUENCE [LARGE SCALE GENOMIC DNA]</scope>
    <source>
        <strain evidence="2">cv. Chardonnay</strain>
        <tissue evidence="1">Leaf</tissue>
    </source>
</reference>
<name>A0A438I543_VITVI</name>
<proteinExistence type="predicted"/>
<dbReference type="AlphaFoldDB" id="A0A438I543"/>
<dbReference type="Proteomes" id="UP000288805">
    <property type="component" value="Unassembled WGS sequence"/>
</dbReference>
<comment type="caution">
    <text evidence="1">The sequence shown here is derived from an EMBL/GenBank/DDBJ whole genome shotgun (WGS) entry which is preliminary data.</text>
</comment>
<dbReference type="EMBL" id="QGNW01000142">
    <property type="protein sequence ID" value="RVW91797.1"/>
    <property type="molecule type" value="Genomic_DNA"/>
</dbReference>
<gene>
    <name evidence="1" type="ORF">CK203_045892</name>
</gene>